<feature type="coiled-coil region" evidence="3">
    <location>
        <begin position="189"/>
        <end position="220"/>
    </location>
</feature>
<dbReference type="InterPro" id="IPR031160">
    <property type="entry name" value="F_BAR_dom"/>
</dbReference>
<dbReference type="InterPro" id="IPR027267">
    <property type="entry name" value="AH/BAR_dom_sf"/>
</dbReference>
<dbReference type="PANTHER" id="PTHR23065">
    <property type="entry name" value="PROLINE-SERINE-THREONINE PHOSPHATASE INTERACTING PROTEIN 1"/>
    <property type="match status" value="1"/>
</dbReference>
<evidence type="ECO:0000256" key="4">
    <source>
        <dbReference type="SAM" id="MobiDB-lite"/>
    </source>
</evidence>
<feature type="compositionally biased region" description="Polar residues" evidence="4">
    <location>
        <begin position="354"/>
        <end position="367"/>
    </location>
</feature>
<evidence type="ECO:0000256" key="2">
    <source>
        <dbReference type="PROSITE-ProRule" id="PRU01077"/>
    </source>
</evidence>
<dbReference type="STRING" id="6198.A0A074Z5L9"/>
<keyword evidence="2 3" id="KW-0175">Coiled coil</keyword>
<evidence type="ECO:0000256" key="1">
    <source>
        <dbReference type="ARBA" id="ARBA00004184"/>
    </source>
</evidence>
<dbReference type="GO" id="GO:0005543">
    <property type="term" value="F:phospholipid binding"/>
    <property type="evidence" value="ECO:0007669"/>
    <property type="project" value="TreeGrafter"/>
</dbReference>
<dbReference type="Proteomes" id="UP000054324">
    <property type="component" value="Unassembled WGS sequence"/>
</dbReference>
<dbReference type="PROSITE" id="PS51741">
    <property type="entry name" value="F_BAR"/>
    <property type="match status" value="1"/>
</dbReference>
<dbReference type="Pfam" id="PF00611">
    <property type="entry name" value="FCH"/>
    <property type="match status" value="1"/>
</dbReference>
<sequence length="538" mass="61128">MVGSVDLEGTELSTVPSFWECREYQRTVRRVETSNKLCNELAQMIQERAEVERAYAANLKRWSSKWLSFLDSGLEYGSGASAWKGLCVEADAVSNAHKSVQTQLIDELLTGLKHWQKEHFHKTPLPPHGLKEAKLFEQDFEQAQKPWAKRLRKVYNGKKEYHQACKMERSLQVQVQNAKNDPSGTPEQLKKMQDKLKKAEKEVERTRSNYTNALNDLDAESPRYLEEMTKVFNRTQDFERERLTYFKCLFMNMQQALNVTLKVNFKTIYTELEQSISLCDIDYDLNLWSSKHGVDMPASFPKFEEYSPELNTISGKKRSQLSETNNSVTLTAINPVISSPTSAPNETAVRPANNGISTNGPKTTQPNPFDDMSPSAEVKTFDQADMENASRSGDETQDAEDLTDADYYASATYDDGRPGIRVRALYNYTGQEDDELTIAPHIPQQSCVVRPVIEAEQTLYICLSTMGWAVQCRLHHNYVHMSKRSSENTENRAIGRLEHFVLSPQPVHRITDGTAQQTCCATMSSTAYPSRKLLLVNV</sequence>
<dbReference type="OrthoDB" id="10255128at2759"/>
<dbReference type="InterPro" id="IPR001060">
    <property type="entry name" value="FCH_dom"/>
</dbReference>
<dbReference type="GO" id="GO:0097320">
    <property type="term" value="P:plasma membrane tubulation"/>
    <property type="evidence" value="ECO:0007669"/>
    <property type="project" value="TreeGrafter"/>
</dbReference>
<dbReference type="GO" id="GO:0005886">
    <property type="term" value="C:plasma membrane"/>
    <property type="evidence" value="ECO:0007669"/>
    <property type="project" value="TreeGrafter"/>
</dbReference>
<comment type="subcellular location">
    <subcellularLocation>
        <location evidence="1">Endomembrane system</location>
        <topology evidence="1">Peripheral membrane protein</topology>
    </subcellularLocation>
</comment>
<dbReference type="Gene3D" id="1.20.1270.60">
    <property type="entry name" value="Arfaptin homology (AH) domain/BAR domain"/>
    <property type="match status" value="1"/>
</dbReference>
<dbReference type="KEGG" id="ovi:T265_10701"/>
<dbReference type="CTD" id="20324869"/>
<dbReference type="GO" id="GO:0007010">
    <property type="term" value="P:cytoskeleton organization"/>
    <property type="evidence" value="ECO:0007669"/>
    <property type="project" value="TreeGrafter"/>
</dbReference>
<dbReference type="AlphaFoldDB" id="A0A074Z5L9"/>
<feature type="compositionally biased region" description="Polar residues" evidence="4">
    <location>
        <begin position="332"/>
        <end position="345"/>
    </location>
</feature>
<proteinExistence type="predicted"/>
<organism evidence="6 7">
    <name type="scientific">Opisthorchis viverrini</name>
    <name type="common">Southeast Asian liver fluke</name>
    <dbReference type="NCBI Taxonomy" id="6198"/>
    <lineage>
        <taxon>Eukaryota</taxon>
        <taxon>Metazoa</taxon>
        <taxon>Spiralia</taxon>
        <taxon>Lophotrochozoa</taxon>
        <taxon>Platyhelminthes</taxon>
        <taxon>Trematoda</taxon>
        <taxon>Digenea</taxon>
        <taxon>Opisthorchiida</taxon>
        <taxon>Opisthorchiata</taxon>
        <taxon>Opisthorchiidae</taxon>
        <taxon>Opisthorchis</taxon>
    </lineage>
</organism>
<dbReference type="GO" id="GO:0005768">
    <property type="term" value="C:endosome"/>
    <property type="evidence" value="ECO:0007669"/>
    <property type="project" value="TreeGrafter"/>
</dbReference>
<evidence type="ECO:0000313" key="7">
    <source>
        <dbReference type="Proteomes" id="UP000054324"/>
    </source>
</evidence>
<keyword evidence="7" id="KW-1185">Reference proteome</keyword>
<evidence type="ECO:0000313" key="6">
    <source>
        <dbReference type="EMBL" id="KER20827.1"/>
    </source>
</evidence>
<gene>
    <name evidence="6" type="ORF">T265_10701</name>
</gene>
<dbReference type="CDD" id="cd07655">
    <property type="entry name" value="F-BAR_PACSIN"/>
    <property type="match status" value="1"/>
</dbReference>
<evidence type="ECO:0000256" key="3">
    <source>
        <dbReference type="SAM" id="Coils"/>
    </source>
</evidence>
<feature type="domain" description="F-BAR" evidence="5">
    <location>
        <begin position="10"/>
        <end position="284"/>
    </location>
</feature>
<protein>
    <recommendedName>
        <fullName evidence="5">F-BAR domain-containing protein</fullName>
    </recommendedName>
</protein>
<dbReference type="EMBL" id="KL597017">
    <property type="protein sequence ID" value="KER20827.1"/>
    <property type="molecule type" value="Genomic_DNA"/>
</dbReference>
<dbReference type="PANTHER" id="PTHR23065:SF11">
    <property type="entry name" value="SYNDAPIN, ISOFORM C"/>
    <property type="match status" value="1"/>
</dbReference>
<dbReference type="FunFam" id="1.20.1270.60:FF:000009">
    <property type="entry name" value="Protein kinase C and casein kinase substrate in neurons 2"/>
    <property type="match status" value="1"/>
</dbReference>
<dbReference type="RefSeq" id="XP_009175422.1">
    <property type="nucleotide sequence ID" value="XM_009177158.1"/>
</dbReference>
<dbReference type="SMART" id="SM00055">
    <property type="entry name" value="FCH"/>
    <property type="match status" value="1"/>
</dbReference>
<accession>A0A074Z5L9</accession>
<dbReference type="SUPFAM" id="SSF103657">
    <property type="entry name" value="BAR/IMD domain-like"/>
    <property type="match status" value="1"/>
</dbReference>
<reference evidence="6 7" key="1">
    <citation type="submission" date="2013-11" db="EMBL/GenBank/DDBJ databases">
        <title>Opisthorchis viverrini - life in the bile duct.</title>
        <authorList>
            <person name="Young N.D."/>
            <person name="Nagarajan N."/>
            <person name="Lin S.J."/>
            <person name="Korhonen P.K."/>
            <person name="Jex A.R."/>
            <person name="Hall R.S."/>
            <person name="Safavi-Hemami H."/>
            <person name="Kaewkong W."/>
            <person name="Bertrand D."/>
            <person name="Gao S."/>
            <person name="Seet Q."/>
            <person name="Wongkham S."/>
            <person name="Teh B.T."/>
            <person name="Wongkham C."/>
            <person name="Intapan P.M."/>
            <person name="Maleewong W."/>
            <person name="Yang X."/>
            <person name="Hu M."/>
            <person name="Wang Z."/>
            <person name="Hofmann A."/>
            <person name="Sternberg P.W."/>
            <person name="Tan P."/>
            <person name="Wang J."/>
            <person name="Gasser R.B."/>
        </authorList>
    </citation>
    <scope>NUCLEOTIDE SEQUENCE [LARGE SCALE GENOMIC DNA]</scope>
</reference>
<name>A0A074Z5L9_OPIVI</name>
<dbReference type="GeneID" id="20324869"/>
<dbReference type="GO" id="GO:0030100">
    <property type="term" value="P:regulation of endocytosis"/>
    <property type="evidence" value="ECO:0007669"/>
    <property type="project" value="TreeGrafter"/>
</dbReference>
<feature type="region of interest" description="Disordered" evidence="4">
    <location>
        <begin position="332"/>
        <end position="375"/>
    </location>
</feature>
<evidence type="ECO:0000259" key="5">
    <source>
        <dbReference type="PROSITE" id="PS51741"/>
    </source>
</evidence>